<reference evidence="3" key="1">
    <citation type="submission" date="2020-01" db="EMBL/GenBank/DDBJ databases">
        <authorList>
            <person name="Meier V. D."/>
            <person name="Meier V D."/>
        </authorList>
    </citation>
    <scope>NUCLEOTIDE SEQUENCE</scope>
    <source>
        <strain evidence="3">HLG_WM_MAG_02</strain>
    </source>
</reference>
<dbReference type="AlphaFoldDB" id="A0A6S6TCG4"/>
<feature type="domain" description="Ig-like SoxY" evidence="2">
    <location>
        <begin position="64"/>
        <end position="174"/>
    </location>
</feature>
<gene>
    <name evidence="3" type="ORF">HELGO_WM16731</name>
</gene>
<feature type="chain" id="PRO_5027967899" evidence="1">
    <location>
        <begin position="26"/>
        <end position="175"/>
    </location>
</feature>
<keyword evidence="1" id="KW-0732">Signal</keyword>
<sequence length="175" mass="18724">MERRKFIKNIMAVSATVAVPSMVFADLNASKKTVSTIEGNTTRKVSNIPTVKGTNDLPYEEALKAIIGEAELKDAKKVKLTVPEIAENGAVVPVKVSVESPMTQEDYVKSIHILNTKNANSRCVDVMLTVKNAEAKFASRVKLAESQDIVAVVGLSDGTFMKVAKSVKVTIGGCG</sequence>
<evidence type="ECO:0000256" key="1">
    <source>
        <dbReference type="SAM" id="SignalP"/>
    </source>
</evidence>
<evidence type="ECO:0000313" key="3">
    <source>
        <dbReference type="EMBL" id="CAA6814219.1"/>
    </source>
</evidence>
<dbReference type="Pfam" id="PF13501">
    <property type="entry name" value="SoxY"/>
    <property type="match status" value="1"/>
</dbReference>
<proteinExistence type="predicted"/>
<feature type="signal peptide" evidence="1">
    <location>
        <begin position="1"/>
        <end position="25"/>
    </location>
</feature>
<accession>A0A6S6TCG4</accession>
<protein>
    <submittedName>
        <fullName evidence="3">Sulfur oxidation protein SoxY</fullName>
    </submittedName>
</protein>
<dbReference type="InterPro" id="IPR016568">
    <property type="entry name" value="Sulphur_oxidation_SoxY"/>
</dbReference>
<dbReference type="InterPro" id="IPR032711">
    <property type="entry name" value="SoxY"/>
</dbReference>
<dbReference type="InterPro" id="IPR038162">
    <property type="entry name" value="SoxY_sf"/>
</dbReference>
<name>A0A6S6TCG4_9BACT</name>
<dbReference type="EMBL" id="CACVAZ010000090">
    <property type="protein sequence ID" value="CAA6814219.1"/>
    <property type="molecule type" value="Genomic_DNA"/>
</dbReference>
<evidence type="ECO:0000259" key="2">
    <source>
        <dbReference type="Pfam" id="PF13501"/>
    </source>
</evidence>
<dbReference type="NCBIfam" id="TIGR04488">
    <property type="entry name" value="SoxY_true_GGCGG"/>
    <property type="match status" value="1"/>
</dbReference>
<organism evidence="3">
    <name type="scientific">uncultured Sulfurovum sp</name>
    <dbReference type="NCBI Taxonomy" id="269237"/>
    <lineage>
        <taxon>Bacteria</taxon>
        <taxon>Pseudomonadati</taxon>
        <taxon>Campylobacterota</taxon>
        <taxon>Epsilonproteobacteria</taxon>
        <taxon>Campylobacterales</taxon>
        <taxon>Sulfurovaceae</taxon>
        <taxon>Sulfurovum</taxon>
        <taxon>environmental samples</taxon>
    </lineage>
</organism>
<dbReference type="Gene3D" id="2.60.40.2470">
    <property type="entry name" value="SoxY domain"/>
    <property type="match status" value="1"/>
</dbReference>